<dbReference type="SFLD" id="SFLDS00003">
    <property type="entry name" value="Haloacid_Dehalogenase"/>
    <property type="match status" value="1"/>
</dbReference>
<dbReference type="AlphaFoldDB" id="A0A839ZZ22"/>
<dbReference type="Gene3D" id="3.40.50.1000">
    <property type="entry name" value="HAD superfamily/HAD-like"/>
    <property type="match status" value="1"/>
</dbReference>
<keyword evidence="2" id="KW-1185">Reference proteome</keyword>
<proteinExistence type="predicted"/>
<dbReference type="EMBL" id="JACIDK010000003">
    <property type="protein sequence ID" value="MBB3891855.1"/>
    <property type="molecule type" value="Genomic_DNA"/>
</dbReference>
<evidence type="ECO:0000313" key="2">
    <source>
        <dbReference type="Proteomes" id="UP000530564"/>
    </source>
</evidence>
<gene>
    <name evidence="1" type="ORF">GGQ61_002583</name>
</gene>
<sequence>MSLPRLPVAVVFDMDGLLCDTEVVYRDAMTATCAEHGHDMPLTLFQSMIGLPGPAGNQKVLDHFGGDFPIDAFNARVMEHVDAACEAGIALKVGVLEMLDQLDELGLPRAIATSSSHRAVHAHLGKSGIIPRFNAILARGDYARGKPNPDPFLAAAARLGVAPELCLALEDSHNGVRAASSAGMMTVMVPDLLEPTDEMHELCVRIAGDLHEVRGLMAAVRALG</sequence>
<dbReference type="SFLD" id="SFLDG01129">
    <property type="entry name" value="C1.5:_HAD__Beta-PGM__Phosphata"/>
    <property type="match status" value="1"/>
</dbReference>
<dbReference type="RefSeq" id="WP_183773347.1">
    <property type="nucleotide sequence ID" value="NZ_JACIDK010000003.1"/>
</dbReference>
<organism evidence="1 2">
    <name type="scientific">Phenylobacterium haematophilum</name>
    <dbReference type="NCBI Taxonomy" id="98513"/>
    <lineage>
        <taxon>Bacteria</taxon>
        <taxon>Pseudomonadati</taxon>
        <taxon>Pseudomonadota</taxon>
        <taxon>Alphaproteobacteria</taxon>
        <taxon>Caulobacterales</taxon>
        <taxon>Caulobacteraceae</taxon>
        <taxon>Phenylobacterium</taxon>
    </lineage>
</organism>
<keyword evidence="1" id="KW-0378">Hydrolase</keyword>
<dbReference type="InterPro" id="IPR006439">
    <property type="entry name" value="HAD-SF_hydro_IA"/>
</dbReference>
<dbReference type="Proteomes" id="UP000530564">
    <property type="component" value="Unassembled WGS sequence"/>
</dbReference>
<dbReference type="NCBIfam" id="TIGR01509">
    <property type="entry name" value="HAD-SF-IA-v3"/>
    <property type="match status" value="1"/>
</dbReference>
<reference evidence="1 2" key="1">
    <citation type="submission" date="2020-08" db="EMBL/GenBank/DDBJ databases">
        <title>Genomic Encyclopedia of Type Strains, Phase IV (KMG-IV): sequencing the most valuable type-strain genomes for metagenomic binning, comparative biology and taxonomic classification.</title>
        <authorList>
            <person name="Goeker M."/>
        </authorList>
    </citation>
    <scope>NUCLEOTIDE SEQUENCE [LARGE SCALE GENOMIC DNA]</scope>
    <source>
        <strain evidence="1 2">DSM 21793</strain>
    </source>
</reference>
<dbReference type="InterPro" id="IPR023198">
    <property type="entry name" value="PGP-like_dom2"/>
</dbReference>
<dbReference type="Pfam" id="PF00702">
    <property type="entry name" value="Hydrolase"/>
    <property type="match status" value="1"/>
</dbReference>
<dbReference type="SUPFAM" id="SSF56784">
    <property type="entry name" value="HAD-like"/>
    <property type="match status" value="1"/>
</dbReference>
<name>A0A839ZZ22_9CAUL</name>
<dbReference type="InterPro" id="IPR023214">
    <property type="entry name" value="HAD_sf"/>
</dbReference>
<dbReference type="GO" id="GO:0016787">
    <property type="term" value="F:hydrolase activity"/>
    <property type="evidence" value="ECO:0007669"/>
    <property type="project" value="UniProtKB-KW"/>
</dbReference>
<dbReference type="PANTHER" id="PTHR18901">
    <property type="entry name" value="2-DEOXYGLUCOSE-6-PHOSPHATE PHOSPHATASE 2"/>
    <property type="match status" value="1"/>
</dbReference>
<protein>
    <submittedName>
        <fullName evidence="1">HAD superfamily hydrolase (TIGR01509 family)</fullName>
    </submittedName>
</protein>
<accession>A0A839ZZ22</accession>
<evidence type="ECO:0000313" key="1">
    <source>
        <dbReference type="EMBL" id="MBB3891855.1"/>
    </source>
</evidence>
<comment type="caution">
    <text evidence="1">The sequence shown here is derived from an EMBL/GenBank/DDBJ whole genome shotgun (WGS) entry which is preliminary data.</text>
</comment>
<dbReference type="InterPro" id="IPR036412">
    <property type="entry name" value="HAD-like_sf"/>
</dbReference>
<dbReference type="Gene3D" id="1.10.150.240">
    <property type="entry name" value="Putative phosphatase, domain 2"/>
    <property type="match status" value="1"/>
</dbReference>
<dbReference type="PANTHER" id="PTHR18901:SF38">
    <property type="entry name" value="PSEUDOURIDINE-5'-PHOSPHATASE"/>
    <property type="match status" value="1"/>
</dbReference>